<evidence type="ECO:0000313" key="3">
    <source>
        <dbReference type="Proteomes" id="UP000033111"/>
    </source>
</evidence>
<sequence>MAKVFIYPVNSLILADLVERFGHKPLTMMNQVREKVTNISLDSPPINITPEDPKIGLRYAAVEVPPGVRGRMALIGPLLEETEAAIIVENPPTNFGCVGCNRTNELMKYLVRSKEVPILEVRYPESNEDARDFVSKIAVFLKSLPSKNTGEDEKVEEIESVGEEGEK</sequence>
<dbReference type="InterPro" id="IPR012356">
    <property type="entry name" value="Methan_mark_5"/>
</dbReference>
<dbReference type="Pfam" id="PF09885">
    <property type="entry name" value="DUF2112"/>
    <property type="match status" value="1"/>
</dbReference>
<gene>
    <name evidence="2" type="ORF">MSSIT_3336</name>
</gene>
<proteinExistence type="predicted"/>
<dbReference type="NCBIfam" id="TIGR03271">
    <property type="entry name" value="methan_mark_5"/>
    <property type="match status" value="1"/>
</dbReference>
<evidence type="ECO:0000256" key="1">
    <source>
        <dbReference type="SAM" id="MobiDB-lite"/>
    </source>
</evidence>
<dbReference type="PIRSF" id="PIRSF018781">
    <property type="entry name" value="UCP018781"/>
    <property type="match status" value="1"/>
</dbReference>
<dbReference type="GeneID" id="24862249"/>
<keyword evidence="3" id="KW-1185">Reference proteome</keyword>
<dbReference type="RefSeq" id="WP_048175040.1">
    <property type="nucleotide sequence ID" value="NZ_CP009506.1"/>
</dbReference>
<dbReference type="HOGENOM" id="CLU_1567127_0_0_2"/>
<organism evidence="2 3">
    <name type="scientific">Methanosarcina siciliae T4/M</name>
    <dbReference type="NCBI Taxonomy" id="1434120"/>
    <lineage>
        <taxon>Archaea</taxon>
        <taxon>Methanobacteriati</taxon>
        <taxon>Methanobacteriota</taxon>
        <taxon>Stenosarchaea group</taxon>
        <taxon>Methanomicrobia</taxon>
        <taxon>Methanosarcinales</taxon>
        <taxon>Methanosarcinaceae</taxon>
        <taxon>Methanosarcina</taxon>
    </lineage>
</organism>
<name>A0A0E3P831_9EURY</name>
<dbReference type="PATRIC" id="fig|1434120.4.peg.4327"/>
<dbReference type="EMBL" id="CP009506">
    <property type="protein sequence ID" value="AKB30055.1"/>
    <property type="molecule type" value="Genomic_DNA"/>
</dbReference>
<protein>
    <submittedName>
        <fullName evidence="2">Putative methanogenesis marker protein 5</fullName>
    </submittedName>
</protein>
<dbReference type="AlphaFoldDB" id="A0A0E3P831"/>
<feature type="compositionally biased region" description="Acidic residues" evidence="1">
    <location>
        <begin position="153"/>
        <end position="167"/>
    </location>
</feature>
<dbReference type="KEGG" id="msw:MSSIT_3336"/>
<accession>A0A0E3P831</accession>
<reference evidence="2 3" key="1">
    <citation type="submission" date="2014-07" db="EMBL/GenBank/DDBJ databases">
        <title>Methanogenic archaea and the global carbon cycle.</title>
        <authorList>
            <person name="Henriksen J.R."/>
            <person name="Luke J."/>
            <person name="Reinhart S."/>
            <person name="Benedict M.N."/>
            <person name="Youngblut N.D."/>
            <person name="Metcalf M.E."/>
            <person name="Whitaker R.J."/>
            <person name="Metcalf W.W."/>
        </authorList>
    </citation>
    <scope>NUCLEOTIDE SEQUENCE [LARGE SCALE GENOMIC DNA]</scope>
    <source>
        <strain evidence="2 3">T4/M</strain>
    </source>
</reference>
<dbReference type="Proteomes" id="UP000033111">
    <property type="component" value="Chromosome"/>
</dbReference>
<evidence type="ECO:0000313" key="2">
    <source>
        <dbReference type="EMBL" id="AKB30055.1"/>
    </source>
</evidence>
<feature type="region of interest" description="Disordered" evidence="1">
    <location>
        <begin position="148"/>
        <end position="167"/>
    </location>
</feature>